<reference evidence="2" key="1">
    <citation type="submission" date="2020-11" db="EMBL/GenBank/DDBJ databases">
        <authorList>
            <person name="Tran Van P."/>
        </authorList>
    </citation>
    <scope>NUCLEOTIDE SEQUENCE</scope>
</reference>
<dbReference type="Gene3D" id="2.40.50.90">
    <property type="match status" value="1"/>
</dbReference>
<keyword evidence="3" id="KW-1185">Reference proteome</keyword>
<evidence type="ECO:0000256" key="1">
    <source>
        <dbReference type="SAM" id="MobiDB-lite"/>
    </source>
</evidence>
<sequence length="247" mass="28290">MKNFIKNEIIVFNDSIVELPFQAIKVSLFGVQEVKPITYDIICDLTRNKEDKYLLSICQKVDPNLSSNVIRLFVANNETETQFVSLSKLLVDLDLCRYIDGEESNELKLTIQISLETDEECGDYLQSIEDKLIDNFVKQYCLKTLSLDENEDIDYGTDGKSSNGTKESRITRKLRQLRDIRKNRIDDISDDSDEDDCPLNGLNAIDFLDYKPIATNGDIAYYDPEDDLDKDAPLSDEDDIIDEQELS</sequence>
<feature type="compositionally biased region" description="Acidic residues" evidence="1">
    <location>
        <begin position="223"/>
        <end position="247"/>
    </location>
</feature>
<evidence type="ECO:0000313" key="2">
    <source>
        <dbReference type="EMBL" id="CAD7626980.1"/>
    </source>
</evidence>
<feature type="region of interest" description="Disordered" evidence="1">
    <location>
        <begin position="219"/>
        <end position="247"/>
    </location>
</feature>
<dbReference type="InterPro" id="IPR035437">
    <property type="entry name" value="SNase_OB-fold_sf"/>
</dbReference>
<protein>
    <submittedName>
        <fullName evidence="2">Uncharacterized protein</fullName>
    </submittedName>
</protein>
<accession>A0A7R9KPH0</accession>
<gene>
    <name evidence="2" type="ORF">OSB1V03_LOCUS7410</name>
</gene>
<dbReference type="EMBL" id="CAJPIZ010004318">
    <property type="protein sequence ID" value="CAG2107410.1"/>
    <property type="molecule type" value="Genomic_DNA"/>
</dbReference>
<evidence type="ECO:0000313" key="3">
    <source>
        <dbReference type="Proteomes" id="UP000759131"/>
    </source>
</evidence>
<organism evidence="2">
    <name type="scientific">Medioppia subpectinata</name>
    <dbReference type="NCBI Taxonomy" id="1979941"/>
    <lineage>
        <taxon>Eukaryota</taxon>
        <taxon>Metazoa</taxon>
        <taxon>Ecdysozoa</taxon>
        <taxon>Arthropoda</taxon>
        <taxon>Chelicerata</taxon>
        <taxon>Arachnida</taxon>
        <taxon>Acari</taxon>
        <taxon>Acariformes</taxon>
        <taxon>Sarcoptiformes</taxon>
        <taxon>Oribatida</taxon>
        <taxon>Brachypylina</taxon>
        <taxon>Oppioidea</taxon>
        <taxon>Oppiidae</taxon>
        <taxon>Medioppia</taxon>
    </lineage>
</organism>
<name>A0A7R9KPH0_9ACAR</name>
<dbReference type="AlphaFoldDB" id="A0A7R9KPH0"/>
<dbReference type="Proteomes" id="UP000759131">
    <property type="component" value="Unassembled WGS sequence"/>
</dbReference>
<proteinExistence type="predicted"/>
<dbReference type="EMBL" id="OC858893">
    <property type="protein sequence ID" value="CAD7626980.1"/>
    <property type="molecule type" value="Genomic_DNA"/>
</dbReference>